<dbReference type="VEuPathDB" id="FungiDB:LEMA_uP087470.1"/>
<sequence>MLPAIEAMFLQYDSQKLLARHSLVFCRPYARYLYLMPVSPRSLIPRFSGHFTYNSIIVLRY</sequence>
<dbReference type="HOGENOM" id="CLU_2923081_0_0_1"/>
<proteinExistence type="predicted"/>
<dbReference type="InParanoid" id="E5A7B3"/>
<dbReference type="AlphaFoldDB" id="E5A7B3"/>
<organism evidence="1 2">
    <name type="scientific">Leptosphaeria maculans (strain JN3 / isolate v23.1.3 / race Av1-4-5-6-7-8)</name>
    <name type="common">Blackleg fungus</name>
    <name type="synonym">Phoma lingam</name>
    <dbReference type="NCBI Taxonomy" id="985895"/>
    <lineage>
        <taxon>Eukaryota</taxon>
        <taxon>Fungi</taxon>
        <taxon>Dikarya</taxon>
        <taxon>Ascomycota</taxon>
        <taxon>Pezizomycotina</taxon>
        <taxon>Dothideomycetes</taxon>
        <taxon>Pleosporomycetidae</taxon>
        <taxon>Pleosporales</taxon>
        <taxon>Pleosporineae</taxon>
        <taxon>Leptosphaeriaceae</taxon>
        <taxon>Plenodomus</taxon>
        <taxon>Plenodomus lingam/Leptosphaeria maculans species complex</taxon>
    </lineage>
</organism>
<evidence type="ECO:0000313" key="2">
    <source>
        <dbReference type="Proteomes" id="UP000002668"/>
    </source>
</evidence>
<protein>
    <submittedName>
        <fullName evidence="1">Uncharacterized protein</fullName>
    </submittedName>
</protein>
<gene>
    <name evidence="1" type="ORF">LEMA_uP087470.1</name>
</gene>
<accession>E5A7B3</accession>
<dbReference type="EMBL" id="FP929136">
    <property type="protein sequence ID" value="CBX99508.1"/>
    <property type="molecule type" value="Genomic_DNA"/>
</dbReference>
<reference evidence="2" key="1">
    <citation type="journal article" date="2011" name="Nat. Commun.">
        <title>Effector diversification within compartments of the Leptosphaeria maculans genome affected by Repeat-Induced Point mutations.</title>
        <authorList>
            <person name="Rouxel T."/>
            <person name="Grandaubert J."/>
            <person name="Hane J.K."/>
            <person name="Hoede C."/>
            <person name="van de Wouw A.P."/>
            <person name="Couloux A."/>
            <person name="Dominguez V."/>
            <person name="Anthouard V."/>
            <person name="Bally P."/>
            <person name="Bourras S."/>
            <person name="Cozijnsen A.J."/>
            <person name="Ciuffetti L.M."/>
            <person name="Degrave A."/>
            <person name="Dilmaghani A."/>
            <person name="Duret L."/>
            <person name="Fudal I."/>
            <person name="Goodwin S.B."/>
            <person name="Gout L."/>
            <person name="Glaser N."/>
            <person name="Linglin J."/>
            <person name="Kema G.H.J."/>
            <person name="Lapalu N."/>
            <person name="Lawrence C.B."/>
            <person name="May K."/>
            <person name="Meyer M."/>
            <person name="Ollivier B."/>
            <person name="Poulain J."/>
            <person name="Schoch C.L."/>
            <person name="Simon A."/>
            <person name="Spatafora J.W."/>
            <person name="Stachowiak A."/>
            <person name="Turgeon B.G."/>
            <person name="Tyler B.M."/>
            <person name="Vincent D."/>
            <person name="Weissenbach J."/>
            <person name="Amselem J."/>
            <person name="Quesneville H."/>
            <person name="Oliver R.P."/>
            <person name="Wincker P."/>
            <person name="Balesdent M.-H."/>
            <person name="Howlett B.J."/>
        </authorList>
    </citation>
    <scope>NUCLEOTIDE SEQUENCE [LARGE SCALE GENOMIC DNA]</scope>
    <source>
        <strain evidence="2">JN3 / isolate v23.1.3 / race Av1-4-5-6-7-8</strain>
    </source>
</reference>
<keyword evidence="2" id="KW-1185">Reference proteome</keyword>
<dbReference type="Proteomes" id="UP000002668">
    <property type="component" value="Genome"/>
</dbReference>
<name>E5A7B3_LEPMJ</name>
<evidence type="ECO:0000313" key="1">
    <source>
        <dbReference type="EMBL" id="CBX99508.1"/>
    </source>
</evidence>